<dbReference type="EMBL" id="CAXKWB010039873">
    <property type="protein sequence ID" value="CAL4153831.1"/>
    <property type="molecule type" value="Genomic_DNA"/>
</dbReference>
<dbReference type="PANTHER" id="PTHR16110">
    <property type="entry name" value="TBC1 DOMAIN FAMILY MEMBER 19"/>
    <property type="match status" value="1"/>
</dbReference>
<proteinExistence type="predicted"/>
<accession>A0AAV2S1M0</accession>
<dbReference type="Proteomes" id="UP001497623">
    <property type="component" value="Unassembled WGS sequence"/>
</dbReference>
<evidence type="ECO:0000256" key="1">
    <source>
        <dbReference type="SAM" id="MobiDB-lite"/>
    </source>
</evidence>
<organism evidence="2 3">
    <name type="scientific">Meganyctiphanes norvegica</name>
    <name type="common">Northern krill</name>
    <name type="synonym">Thysanopoda norvegica</name>
    <dbReference type="NCBI Taxonomy" id="48144"/>
    <lineage>
        <taxon>Eukaryota</taxon>
        <taxon>Metazoa</taxon>
        <taxon>Ecdysozoa</taxon>
        <taxon>Arthropoda</taxon>
        <taxon>Crustacea</taxon>
        <taxon>Multicrustacea</taxon>
        <taxon>Malacostraca</taxon>
        <taxon>Eumalacostraca</taxon>
        <taxon>Eucarida</taxon>
        <taxon>Euphausiacea</taxon>
        <taxon>Euphausiidae</taxon>
        <taxon>Meganyctiphanes</taxon>
    </lineage>
</organism>
<evidence type="ECO:0000313" key="2">
    <source>
        <dbReference type="EMBL" id="CAL4153831.1"/>
    </source>
</evidence>
<feature type="non-terminal residue" evidence="2">
    <location>
        <position position="1"/>
    </location>
</feature>
<evidence type="ECO:0000313" key="3">
    <source>
        <dbReference type="Proteomes" id="UP001497623"/>
    </source>
</evidence>
<name>A0AAV2S1M0_MEGNR</name>
<sequence>TAIVNRLAGELQNTPFYGDFLADVQTTMSTQEFSNENYAGSCYEWAQGSSLDTRLRNALYHLMHVQPTLLANPDTPRLLLKEPLAYIRKAQSSWERRLVKCMNSMAGELSLPLARRRTKQEKEEMGDHWAELSTDET</sequence>
<dbReference type="PANTHER" id="PTHR16110:SF1">
    <property type="entry name" value="TBC1 DOMAIN FAMILY MEMBER 19"/>
    <property type="match status" value="1"/>
</dbReference>
<gene>
    <name evidence="2" type="ORF">MNOR_LOCUS31237</name>
</gene>
<feature type="region of interest" description="Disordered" evidence="1">
    <location>
        <begin position="117"/>
        <end position="137"/>
    </location>
</feature>
<comment type="caution">
    <text evidence="2">The sequence shown here is derived from an EMBL/GenBank/DDBJ whole genome shotgun (WGS) entry which is preliminary data.</text>
</comment>
<feature type="non-terminal residue" evidence="2">
    <location>
        <position position="137"/>
    </location>
</feature>
<dbReference type="InterPro" id="IPR042507">
    <property type="entry name" value="TBC1D19"/>
</dbReference>
<protein>
    <submittedName>
        <fullName evidence="2">Uncharacterized protein</fullName>
    </submittedName>
</protein>
<keyword evidence="3" id="KW-1185">Reference proteome</keyword>
<feature type="compositionally biased region" description="Basic and acidic residues" evidence="1">
    <location>
        <begin position="120"/>
        <end position="130"/>
    </location>
</feature>
<reference evidence="2 3" key="1">
    <citation type="submission" date="2024-05" db="EMBL/GenBank/DDBJ databases">
        <authorList>
            <person name="Wallberg A."/>
        </authorList>
    </citation>
    <scope>NUCLEOTIDE SEQUENCE [LARGE SCALE GENOMIC DNA]</scope>
</reference>
<dbReference type="AlphaFoldDB" id="A0AAV2S1M0"/>